<dbReference type="AlphaFoldDB" id="A0A366HHC6"/>
<feature type="transmembrane region" description="Helical" evidence="1">
    <location>
        <begin position="29"/>
        <end position="45"/>
    </location>
</feature>
<comment type="caution">
    <text evidence="2">The sequence shown here is derived from an EMBL/GenBank/DDBJ whole genome shotgun (WGS) entry which is preliminary data.</text>
</comment>
<evidence type="ECO:0000256" key="1">
    <source>
        <dbReference type="SAM" id="Phobius"/>
    </source>
</evidence>
<keyword evidence="1" id="KW-1133">Transmembrane helix</keyword>
<evidence type="ECO:0000313" key="2">
    <source>
        <dbReference type="EMBL" id="RBP40932.1"/>
    </source>
</evidence>
<keyword evidence="3" id="KW-1185">Reference proteome</keyword>
<evidence type="ECO:0000313" key="3">
    <source>
        <dbReference type="Proteomes" id="UP000253628"/>
    </source>
</evidence>
<dbReference type="RefSeq" id="WP_170139859.1">
    <property type="nucleotide sequence ID" value="NZ_JACCEU010000004.1"/>
</dbReference>
<name>A0A366HHC6_9BURK</name>
<organism evidence="2 3">
    <name type="scientific">Eoetvoesiella caeni</name>
    <dbReference type="NCBI Taxonomy" id="645616"/>
    <lineage>
        <taxon>Bacteria</taxon>
        <taxon>Pseudomonadati</taxon>
        <taxon>Pseudomonadota</taxon>
        <taxon>Betaproteobacteria</taxon>
        <taxon>Burkholderiales</taxon>
        <taxon>Alcaligenaceae</taxon>
        <taxon>Eoetvoesiella</taxon>
    </lineage>
</organism>
<dbReference type="Proteomes" id="UP000253628">
    <property type="component" value="Unassembled WGS sequence"/>
</dbReference>
<keyword evidence="1" id="KW-0472">Membrane</keyword>
<dbReference type="EMBL" id="QNRQ01000003">
    <property type="protein sequence ID" value="RBP40932.1"/>
    <property type="molecule type" value="Genomic_DNA"/>
</dbReference>
<keyword evidence="1" id="KW-0812">Transmembrane</keyword>
<proteinExistence type="predicted"/>
<sequence length="46" mass="4830">MYKNSKSVPYPSAANTIPFSQRPVSLKQALLIAVLGGILAIIASSL</sequence>
<gene>
    <name evidence="2" type="ORF">DFR37_103275</name>
</gene>
<reference evidence="2 3" key="1">
    <citation type="submission" date="2018-06" db="EMBL/GenBank/DDBJ databases">
        <title>Genomic Encyclopedia of Type Strains, Phase IV (KMG-IV): sequencing the most valuable type-strain genomes for metagenomic binning, comparative biology and taxonomic classification.</title>
        <authorList>
            <person name="Goeker M."/>
        </authorList>
    </citation>
    <scope>NUCLEOTIDE SEQUENCE [LARGE SCALE GENOMIC DNA]</scope>
    <source>
        <strain evidence="2 3">DSM 25520</strain>
    </source>
</reference>
<accession>A0A366HHC6</accession>
<protein>
    <submittedName>
        <fullName evidence="2">Uncharacterized protein</fullName>
    </submittedName>
</protein>